<feature type="chain" id="PRO_5035787390" description="alpha-L-fucosidase" evidence="8">
    <location>
        <begin position="22"/>
        <end position="615"/>
    </location>
</feature>
<dbReference type="GO" id="GO:0006004">
    <property type="term" value="P:fucose metabolic process"/>
    <property type="evidence" value="ECO:0007669"/>
    <property type="project" value="InterPro"/>
</dbReference>
<organism evidence="10 11">
    <name type="scientific">Rhinopithecimicrobium faecis</name>
    <dbReference type="NCBI Taxonomy" id="2820698"/>
    <lineage>
        <taxon>Bacteria</taxon>
        <taxon>Pseudomonadati</taxon>
        <taxon>Bacteroidota</taxon>
        <taxon>Sphingobacteriia</taxon>
        <taxon>Sphingobacteriales</taxon>
        <taxon>Sphingobacteriaceae</taxon>
        <taxon>Rhinopithecimicrobium</taxon>
    </lineage>
</organism>
<evidence type="ECO:0000256" key="3">
    <source>
        <dbReference type="ARBA" id="ARBA00012662"/>
    </source>
</evidence>
<keyword evidence="11" id="KW-1185">Reference proteome</keyword>
<sequence length="615" mass="69259">MIKKFLISLAIGASFCTNVLAQKKSPEIKKMDWFEDAKLGIFVHWGIYSVDGISESWAFFNNYINHTNYMKQLNGFTAANYNAQEWVNLIEQSGAKYTVITSKHHDGVSLWDSKATQAITTKTHSAAKKDVLTPFMQALEKTSLKKGIYFSLPDWSHPLYDINTKTKKRYAIEKEPQRWDSFVTYYQQQLKELSTQFKPDLLWFDGDWEHTDTAWRSQETQRLLQSYNPNIIINSRLNHYGDYETPEQGVPVLRPKSKYWELCYTMNDSWGFQHFDKHYKTPNMIIRTLADCISMGGNLLLDIGPQEDGSIPAPQREILKALGTWTAKHAKAVYGTRAGIPFSNFQGKSALSKDHKTLFLYLEEQKESVELAGLKSKIKDITVVGAPGAKLSYKNIGYEKIQIDLAKASFDPNVTVVAVTLEEPIQYNKNVKPTAEKLENVLNANAADTQIHLRSLVANLHAGSNLLVNSGLTSDGLNLKSPLANAKNTTIKEWISKHAEALDATTAGLPDGHYTGHSALSADRQTLYLFVEGQPTGDLALKGLKNNIARIRIVGEGSMLQHQLFNKLYWSPIPGIAYINLPKERLDKHMTVVAVLLDKPLELYREDVGAIESNL</sequence>
<keyword evidence="5" id="KW-0378">Hydrolase</keyword>
<dbReference type="Gene3D" id="3.20.20.80">
    <property type="entry name" value="Glycosidases"/>
    <property type="match status" value="1"/>
</dbReference>
<dbReference type="InterPro" id="IPR057739">
    <property type="entry name" value="Glyco_hydro_29_N"/>
</dbReference>
<dbReference type="RefSeq" id="WP_353546269.1">
    <property type="nucleotide sequence ID" value="NZ_JAGKSB010000004.1"/>
</dbReference>
<comment type="similarity">
    <text evidence="2">Belongs to the glycosyl hydrolase 29 family.</text>
</comment>
<evidence type="ECO:0000256" key="7">
    <source>
        <dbReference type="PIRSR" id="PIRSR001092-1"/>
    </source>
</evidence>
<evidence type="ECO:0000256" key="1">
    <source>
        <dbReference type="ARBA" id="ARBA00004071"/>
    </source>
</evidence>
<evidence type="ECO:0000256" key="8">
    <source>
        <dbReference type="SAM" id="SignalP"/>
    </source>
</evidence>
<dbReference type="PIRSF" id="PIRSF001092">
    <property type="entry name" value="Alpha-L-fucosidase"/>
    <property type="match status" value="1"/>
</dbReference>
<dbReference type="EMBL" id="JAGKSB010000004">
    <property type="protein sequence ID" value="MBP3942783.1"/>
    <property type="molecule type" value="Genomic_DNA"/>
</dbReference>
<dbReference type="GO" id="GO:0005764">
    <property type="term" value="C:lysosome"/>
    <property type="evidence" value="ECO:0007669"/>
    <property type="project" value="TreeGrafter"/>
</dbReference>
<dbReference type="InterPro" id="IPR017853">
    <property type="entry name" value="GH"/>
</dbReference>
<evidence type="ECO:0000256" key="2">
    <source>
        <dbReference type="ARBA" id="ARBA00007951"/>
    </source>
</evidence>
<protein>
    <recommendedName>
        <fullName evidence="3">alpha-L-fucosidase</fullName>
        <ecNumber evidence="3">3.2.1.51</ecNumber>
    </recommendedName>
</protein>
<keyword evidence="4 8" id="KW-0732">Signal</keyword>
<dbReference type="SMART" id="SM00812">
    <property type="entry name" value="Alpha_L_fucos"/>
    <property type="match status" value="1"/>
</dbReference>
<dbReference type="PRINTS" id="PR00741">
    <property type="entry name" value="GLHYDRLASE29"/>
</dbReference>
<dbReference type="SUPFAM" id="SSF51445">
    <property type="entry name" value="(Trans)glycosidases"/>
    <property type="match status" value="1"/>
</dbReference>
<name>A0A8T4H8S7_9SPHI</name>
<keyword evidence="6" id="KW-0326">Glycosidase</keyword>
<dbReference type="Proteomes" id="UP000679691">
    <property type="component" value="Unassembled WGS sequence"/>
</dbReference>
<comment type="caution">
    <text evidence="10">The sequence shown here is derived from an EMBL/GenBank/DDBJ whole genome shotgun (WGS) entry which is preliminary data.</text>
</comment>
<gene>
    <name evidence="10" type="ORF">J5U18_04260</name>
</gene>
<dbReference type="InterPro" id="IPR000933">
    <property type="entry name" value="Glyco_hydro_29"/>
</dbReference>
<evidence type="ECO:0000313" key="10">
    <source>
        <dbReference type="EMBL" id="MBP3942783.1"/>
    </source>
</evidence>
<evidence type="ECO:0000256" key="4">
    <source>
        <dbReference type="ARBA" id="ARBA00022729"/>
    </source>
</evidence>
<feature type="domain" description="Glycoside hydrolase family 29 N-terminal" evidence="9">
    <location>
        <begin position="29"/>
        <end position="329"/>
    </location>
</feature>
<proteinExistence type="inferred from homology"/>
<dbReference type="InterPro" id="IPR016286">
    <property type="entry name" value="FUC_metazoa-typ"/>
</dbReference>
<evidence type="ECO:0000256" key="6">
    <source>
        <dbReference type="ARBA" id="ARBA00023295"/>
    </source>
</evidence>
<feature type="site" description="May be important for catalysis" evidence="7">
    <location>
        <position position="263"/>
    </location>
</feature>
<dbReference type="PANTHER" id="PTHR10030:SF37">
    <property type="entry name" value="ALPHA-L-FUCOSIDASE-RELATED"/>
    <property type="match status" value="1"/>
</dbReference>
<dbReference type="AlphaFoldDB" id="A0A8T4H8S7"/>
<comment type="function">
    <text evidence="1">Alpha-L-fucosidase is responsible for hydrolyzing the alpha-1,6-linked fucose joined to the reducing-end N-acetylglucosamine of the carbohydrate moieties of glycoproteins.</text>
</comment>
<feature type="signal peptide" evidence="8">
    <location>
        <begin position="1"/>
        <end position="21"/>
    </location>
</feature>
<dbReference type="GO" id="GO:0016139">
    <property type="term" value="P:glycoside catabolic process"/>
    <property type="evidence" value="ECO:0007669"/>
    <property type="project" value="TreeGrafter"/>
</dbReference>
<dbReference type="EC" id="3.2.1.51" evidence="3"/>
<evidence type="ECO:0000256" key="5">
    <source>
        <dbReference type="ARBA" id="ARBA00022801"/>
    </source>
</evidence>
<evidence type="ECO:0000259" key="9">
    <source>
        <dbReference type="Pfam" id="PF01120"/>
    </source>
</evidence>
<dbReference type="Pfam" id="PF01120">
    <property type="entry name" value="Alpha_L_fucos"/>
    <property type="match status" value="1"/>
</dbReference>
<dbReference type="GO" id="GO:0004560">
    <property type="term" value="F:alpha-L-fucosidase activity"/>
    <property type="evidence" value="ECO:0007669"/>
    <property type="project" value="InterPro"/>
</dbReference>
<accession>A0A8T4H8S7</accession>
<evidence type="ECO:0000313" key="11">
    <source>
        <dbReference type="Proteomes" id="UP000679691"/>
    </source>
</evidence>
<dbReference type="PANTHER" id="PTHR10030">
    <property type="entry name" value="ALPHA-L-FUCOSIDASE"/>
    <property type="match status" value="1"/>
</dbReference>
<reference evidence="10" key="1">
    <citation type="submission" date="2021-03" db="EMBL/GenBank/DDBJ databases">
        <authorList>
            <person name="Lu T."/>
            <person name="Wang Q."/>
            <person name="Han X."/>
        </authorList>
    </citation>
    <scope>NUCLEOTIDE SEQUENCE</scope>
    <source>
        <strain evidence="10">WQ 2009</strain>
    </source>
</reference>